<feature type="domain" description="AMP-binding enzyme C-terminal" evidence="5">
    <location>
        <begin position="703"/>
        <end position="781"/>
    </location>
</feature>
<dbReference type="AlphaFoldDB" id="A0A9P9J7Z2"/>
<name>A0A9P9J7Z2_9HYPO</name>
<protein>
    <recommendedName>
        <fullName evidence="8">Crotonobetaine/carnitine-CoA ligase</fullName>
    </recommendedName>
</protein>
<evidence type="ECO:0000313" key="7">
    <source>
        <dbReference type="Proteomes" id="UP000717696"/>
    </source>
</evidence>
<evidence type="ECO:0000256" key="2">
    <source>
        <dbReference type="ARBA" id="ARBA00022598"/>
    </source>
</evidence>
<dbReference type="PROSITE" id="PS00455">
    <property type="entry name" value="AMP_BINDING"/>
    <property type="match status" value="1"/>
</dbReference>
<dbReference type="InterPro" id="IPR018376">
    <property type="entry name" value="Enoyl-CoA_hyd/isom_CS"/>
</dbReference>
<dbReference type="Pfam" id="PF00378">
    <property type="entry name" value="ECH_1"/>
    <property type="match status" value="1"/>
</dbReference>
<dbReference type="Proteomes" id="UP000717696">
    <property type="component" value="Unassembled WGS sequence"/>
</dbReference>
<dbReference type="PANTHER" id="PTHR43201">
    <property type="entry name" value="ACYL-COA SYNTHETASE"/>
    <property type="match status" value="1"/>
</dbReference>
<dbReference type="PROSITE" id="PS00166">
    <property type="entry name" value="ENOYL_COA_HYDRATASE"/>
    <property type="match status" value="1"/>
</dbReference>
<evidence type="ECO:0000259" key="4">
    <source>
        <dbReference type="Pfam" id="PF00501"/>
    </source>
</evidence>
<dbReference type="GO" id="GO:0031956">
    <property type="term" value="F:medium-chain fatty acid-CoA ligase activity"/>
    <property type="evidence" value="ECO:0007669"/>
    <property type="project" value="TreeGrafter"/>
</dbReference>
<dbReference type="InterPro" id="IPR025110">
    <property type="entry name" value="AMP-bd_C"/>
</dbReference>
<dbReference type="InterPro" id="IPR029045">
    <property type="entry name" value="ClpP/crotonase-like_dom_sf"/>
</dbReference>
<dbReference type="EMBL" id="JAGMUU010000004">
    <property type="protein sequence ID" value="KAH7155777.1"/>
    <property type="molecule type" value="Genomic_DNA"/>
</dbReference>
<evidence type="ECO:0008006" key="8">
    <source>
        <dbReference type="Google" id="ProtNLM"/>
    </source>
</evidence>
<gene>
    <name evidence="6" type="ORF">B0J13DRAFT_655428</name>
</gene>
<dbReference type="InterPro" id="IPR045851">
    <property type="entry name" value="AMP-bd_C_sf"/>
</dbReference>
<dbReference type="SUPFAM" id="SSF52096">
    <property type="entry name" value="ClpP/crotonase"/>
    <property type="match status" value="1"/>
</dbReference>
<dbReference type="Gene3D" id="3.30.300.30">
    <property type="match status" value="1"/>
</dbReference>
<keyword evidence="7" id="KW-1185">Reference proteome</keyword>
<dbReference type="PANTHER" id="PTHR43201:SF5">
    <property type="entry name" value="MEDIUM-CHAIN ACYL-COA LIGASE ACSF2, MITOCHONDRIAL"/>
    <property type="match status" value="1"/>
</dbReference>
<reference evidence="6" key="1">
    <citation type="journal article" date="2021" name="Nat. Commun.">
        <title>Genetic determinants of endophytism in the Arabidopsis root mycobiome.</title>
        <authorList>
            <person name="Mesny F."/>
            <person name="Miyauchi S."/>
            <person name="Thiergart T."/>
            <person name="Pickel B."/>
            <person name="Atanasova L."/>
            <person name="Karlsson M."/>
            <person name="Huettel B."/>
            <person name="Barry K.W."/>
            <person name="Haridas S."/>
            <person name="Chen C."/>
            <person name="Bauer D."/>
            <person name="Andreopoulos W."/>
            <person name="Pangilinan J."/>
            <person name="LaButti K."/>
            <person name="Riley R."/>
            <person name="Lipzen A."/>
            <person name="Clum A."/>
            <person name="Drula E."/>
            <person name="Henrissat B."/>
            <person name="Kohler A."/>
            <person name="Grigoriev I.V."/>
            <person name="Martin F.M."/>
            <person name="Hacquard S."/>
        </authorList>
    </citation>
    <scope>NUCLEOTIDE SEQUENCE</scope>
    <source>
        <strain evidence="6">MPI-CAGE-AT-0021</strain>
    </source>
</reference>
<keyword evidence="2" id="KW-0436">Ligase</keyword>
<dbReference type="InterPro" id="IPR000873">
    <property type="entry name" value="AMP-dep_synth/lig_dom"/>
</dbReference>
<dbReference type="InterPro" id="IPR001753">
    <property type="entry name" value="Enoyl-CoA_hydra/iso"/>
</dbReference>
<dbReference type="OrthoDB" id="10253869at2759"/>
<evidence type="ECO:0000256" key="1">
    <source>
        <dbReference type="ARBA" id="ARBA00006432"/>
    </source>
</evidence>
<dbReference type="Gene3D" id="3.40.50.12780">
    <property type="entry name" value="N-terminal domain of ligase-like"/>
    <property type="match status" value="1"/>
</dbReference>
<dbReference type="SUPFAM" id="SSF56801">
    <property type="entry name" value="Acetyl-CoA synthetase-like"/>
    <property type="match status" value="1"/>
</dbReference>
<accession>A0A9P9J7Z2</accession>
<comment type="similarity">
    <text evidence="1">Belongs to the ATP-dependent AMP-binding enzyme family.</text>
</comment>
<dbReference type="CDD" id="cd06558">
    <property type="entry name" value="crotonase-like"/>
    <property type="match status" value="1"/>
</dbReference>
<evidence type="ECO:0000256" key="3">
    <source>
        <dbReference type="SAM" id="MobiDB-lite"/>
    </source>
</evidence>
<dbReference type="InterPro" id="IPR020845">
    <property type="entry name" value="AMP-binding_CS"/>
</dbReference>
<feature type="region of interest" description="Disordered" evidence="3">
    <location>
        <begin position="256"/>
        <end position="287"/>
    </location>
</feature>
<dbReference type="InterPro" id="IPR042099">
    <property type="entry name" value="ANL_N_sf"/>
</dbReference>
<comment type="caution">
    <text evidence="6">The sequence shown here is derived from an EMBL/GenBank/DDBJ whole genome shotgun (WGS) entry which is preliminary data.</text>
</comment>
<sequence length="796" mass="85910">MTSNSVLVEHPASGVVKIVLNRPKALNALNADLLDNLVRALRENAQARIIILEGAGERSFCAGEDLKQTLAPVTGSAEELREAFNKLQDLTRLTCSSSAVVISAVQGFAIGGGAELALSADFVIGGSATKFRFPEVPIGHAVTGGISLRLGHLVGLLKAKELLLTGRWVESSEALKIGLLSEISEDPKSRALELAVQLAGLPAVSLASSKASLERALFPNMEVCLGDEVNVASYCFAQSDASKAFTDFAARKTRENGTEAGAGTNGAETKTDVPKLDATPKSEVQTGQPVRDINTALKLAVEKFPDRPFLRFTGRDVTFREFDAAVAKLSGGLKLAGITAGDRVLVMMANSVEMVYSWMAANRLGAVWVPVNTELKSVTLKHVIQAAQPKLAIVDAKLWPELKALDVLDASYVVINGDHDGSMAHLSALLESDTCVDDSVEVTPATTSAFLYTSGTTGKSKPCVLSHEYFILQAQVLIEGCGLQEDDVLFCPFPLFHADATALTVIPAILLGAVAALSVRFSASRFWDEIRAAKATIYDFMGATLALTYKQAPSDRDRDHSVRLAWGVPIPQFAKDYEERFGHPLVTLYGSVEASLPILQDRSRKLPLGSCGRPRKGIQLRIANDMDEELSPNTPGHLLLRSDVPNAFLQGYFNDPENTAHAFRGLWLHTGDIAKVDEDGNVYFIGRAKDVIRRRGENVNASEVEEEFLQHPDVVIAAAYSIPSQLGPGAEEDVKVAVQMRVGSTVDEERLWEWATQHMARFQVPSVIEFVNEIKKTPTGKIEKGALIAEGVCLSK</sequence>
<dbReference type="Pfam" id="PF00501">
    <property type="entry name" value="AMP-binding"/>
    <property type="match status" value="1"/>
</dbReference>
<feature type="compositionally biased region" description="Basic and acidic residues" evidence="3">
    <location>
        <begin position="269"/>
        <end position="280"/>
    </location>
</feature>
<feature type="compositionally biased region" description="Low complexity" evidence="3">
    <location>
        <begin position="258"/>
        <end position="268"/>
    </location>
</feature>
<dbReference type="Gene3D" id="3.90.226.10">
    <property type="entry name" value="2-enoyl-CoA Hydratase, Chain A, domain 1"/>
    <property type="match status" value="1"/>
</dbReference>
<evidence type="ECO:0000259" key="5">
    <source>
        <dbReference type="Pfam" id="PF13193"/>
    </source>
</evidence>
<proteinExistence type="inferred from homology"/>
<evidence type="ECO:0000313" key="6">
    <source>
        <dbReference type="EMBL" id="KAH7155777.1"/>
    </source>
</evidence>
<feature type="domain" description="AMP-dependent synthetase/ligase" evidence="4">
    <location>
        <begin position="300"/>
        <end position="652"/>
    </location>
</feature>
<dbReference type="Pfam" id="PF13193">
    <property type="entry name" value="AMP-binding_C"/>
    <property type="match status" value="1"/>
</dbReference>
<organism evidence="6 7">
    <name type="scientific">Dactylonectria estremocensis</name>
    <dbReference type="NCBI Taxonomy" id="1079267"/>
    <lineage>
        <taxon>Eukaryota</taxon>
        <taxon>Fungi</taxon>
        <taxon>Dikarya</taxon>
        <taxon>Ascomycota</taxon>
        <taxon>Pezizomycotina</taxon>
        <taxon>Sordariomycetes</taxon>
        <taxon>Hypocreomycetidae</taxon>
        <taxon>Hypocreales</taxon>
        <taxon>Nectriaceae</taxon>
        <taxon>Dactylonectria</taxon>
    </lineage>
</organism>
<dbReference type="GO" id="GO:0006631">
    <property type="term" value="P:fatty acid metabolic process"/>
    <property type="evidence" value="ECO:0007669"/>
    <property type="project" value="TreeGrafter"/>
</dbReference>